<keyword evidence="4 5" id="KW-0472">Membrane</keyword>
<evidence type="ECO:0000256" key="3">
    <source>
        <dbReference type="ARBA" id="ARBA00022989"/>
    </source>
</evidence>
<dbReference type="Pfam" id="PF04193">
    <property type="entry name" value="PQ-loop"/>
    <property type="match status" value="1"/>
</dbReference>
<dbReference type="EMBL" id="QZJW01000055">
    <property type="protein sequence ID" value="RJO60080.1"/>
    <property type="molecule type" value="Genomic_DNA"/>
</dbReference>
<feature type="transmembrane region" description="Helical" evidence="5">
    <location>
        <begin position="36"/>
        <end position="56"/>
    </location>
</feature>
<gene>
    <name evidence="6" type="ORF">C4544_06990</name>
</gene>
<feature type="transmembrane region" description="Helical" evidence="5">
    <location>
        <begin position="6"/>
        <end position="24"/>
    </location>
</feature>
<evidence type="ECO:0000256" key="4">
    <source>
        <dbReference type="ARBA" id="ARBA00023136"/>
    </source>
</evidence>
<keyword evidence="2 5" id="KW-0812">Transmembrane</keyword>
<dbReference type="Gene3D" id="1.20.1280.290">
    <property type="match status" value="1"/>
</dbReference>
<evidence type="ECO:0000256" key="1">
    <source>
        <dbReference type="ARBA" id="ARBA00004141"/>
    </source>
</evidence>
<evidence type="ECO:0008006" key="8">
    <source>
        <dbReference type="Google" id="ProtNLM"/>
    </source>
</evidence>
<organism evidence="6 7">
    <name type="scientific">candidate division WS5 bacterium</name>
    <dbReference type="NCBI Taxonomy" id="2093353"/>
    <lineage>
        <taxon>Bacteria</taxon>
        <taxon>candidate division WS5</taxon>
    </lineage>
</organism>
<evidence type="ECO:0000313" key="6">
    <source>
        <dbReference type="EMBL" id="RJO60080.1"/>
    </source>
</evidence>
<proteinExistence type="predicted"/>
<evidence type="ECO:0000256" key="5">
    <source>
        <dbReference type="SAM" id="Phobius"/>
    </source>
</evidence>
<comment type="caution">
    <text evidence="6">The sequence shown here is derived from an EMBL/GenBank/DDBJ whole genome shotgun (WGS) entry which is preliminary data.</text>
</comment>
<reference evidence="6 7" key="1">
    <citation type="journal article" date="2017" name="ISME J.">
        <title>Energy and carbon metabolisms in a deep terrestrial subsurface fluid microbial community.</title>
        <authorList>
            <person name="Momper L."/>
            <person name="Jungbluth S.P."/>
            <person name="Lee M.D."/>
            <person name="Amend J.P."/>
        </authorList>
    </citation>
    <scope>NUCLEOTIDE SEQUENCE [LARGE SCALE GENOMIC DNA]</scope>
    <source>
        <strain evidence="6">SURF_29</strain>
    </source>
</reference>
<evidence type="ECO:0000313" key="7">
    <source>
        <dbReference type="Proteomes" id="UP000285655"/>
    </source>
</evidence>
<dbReference type="InterPro" id="IPR006603">
    <property type="entry name" value="PQ-loop_rpt"/>
</dbReference>
<name>A0A419DAH8_9BACT</name>
<dbReference type="AlphaFoldDB" id="A0A419DAH8"/>
<accession>A0A419DAH8</accession>
<protein>
    <recommendedName>
        <fullName evidence="8">MtN3 and saliva related transmembrane protein</fullName>
    </recommendedName>
</protein>
<keyword evidence="3 5" id="KW-1133">Transmembrane helix</keyword>
<dbReference type="Proteomes" id="UP000285655">
    <property type="component" value="Unassembled WGS sequence"/>
</dbReference>
<sequence length="88" mass="10007">MDWFQILAIFAGGMVVTSTLPQVVKSYKTKKVEDLSLAMFFLLFCAQIIWLFYGFHIKDLPVILTNGFSILVVSTNIGLIFKYRKVPA</sequence>
<evidence type="ECO:0000256" key="2">
    <source>
        <dbReference type="ARBA" id="ARBA00022692"/>
    </source>
</evidence>
<comment type="subcellular location">
    <subcellularLocation>
        <location evidence="1">Membrane</location>
        <topology evidence="1">Multi-pass membrane protein</topology>
    </subcellularLocation>
</comment>
<dbReference type="GO" id="GO:0016020">
    <property type="term" value="C:membrane"/>
    <property type="evidence" value="ECO:0007669"/>
    <property type="project" value="UniProtKB-SubCell"/>
</dbReference>
<feature type="transmembrane region" description="Helical" evidence="5">
    <location>
        <begin position="62"/>
        <end position="81"/>
    </location>
</feature>